<proteinExistence type="predicted"/>
<name>A0A061RCK9_9CHLO</name>
<evidence type="ECO:0000256" key="1">
    <source>
        <dbReference type="SAM" id="Coils"/>
    </source>
</evidence>
<protein>
    <submittedName>
        <fullName evidence="2">Uncharacterized protein</fullName>
    </submittedName>
</protein>
<keyword evidence="1" id="KW-0175">Coiled coil</keyword>
<dbReference type="EMBL" id="GBEZ01018174">
    <property type="protein sequence ID" value="JAC68236.1"/>
    <property type="molecule type" value="Transcribed_RNA"/>
</dbReference>
<feature type="coiled-coil region" evidence="1">
    <location>
        <begin position="71"/>
        <end position="101"/>
    </location>
</feature>
<evidence type="ECO:0000313" key="2">
    <source>
        <dbReference type="EMBL" id="JAC68236.1"/>
    </source>
</evidence>
<gene>
    <name evidence="2" type="ORF">TSPGSL018_9203</name>
</gene>
<sequence>MKSRHAVEPVLVEGCDMDGNPQAGKRVSWGAVTCSECNGTSTGDSTCSVCGRDHAAKGNGMPMEALLGIIAEAVRKLAQKLEAEESELMQAVNEVEGEMEETTNSKLEYLKNFTKEKVIKI</sequence>
<organism evidence="2">
    <name type="scientific">Tetraselmis sp. GSL018</name>
    <dbReference type="NCBI Taxonomy" id="582737"/>
    <lineage>
        <taxon>Eukaryota</taxon>
        <taxon>Viridiplantae</taxon>
        <taxon>Chlorophyta</taxon>
        <taxon>core chlorophytes</taxon>
        <taxon>Chlorodendrophyceae</taxon>
        <taxon>Chlorodendrales</taxon>
        <taxon>Chlorodendraceae</taxon>
        <taxon>Tetraselmis</taxon>
    </lineage>
</organism>
<accession>A0A061RCK9</accession>
<dbReference type="AlphaFoldDB" id="A0A061RCK9"/>
<reference evidence="2" key="1">
    <citation type="submission" date="2014-05" db="EMBL/GenBank/DDBJ databases">
        <title>The transcriptome of the halophilic microalga Tetraselmis sp. GSL018 isolated from the Great Salt Lake, Utah.</title>
        <authorList>
            <person name="Jinkerson R.E."/>
            <person name="D'Adamo S."/>
            <person name="Posewitz M.C."/>
        </authorList>
    </citation>
    <scope>NUCLEOTIDE SEQUENCE</scope>
    <source>
        <strain evidence="2">GSL018</strain>
    </source>
</reference>